<comment type="subcellular location">
    <subcellularLocation>
        <location evidence="2">Endoplasmic reticulum</location>
    </subcellularLocation>
    <subcellularLocation>
        <location evidence="1">Nucleus</location>
    </subcellularLocation>
</comment>
<dbReference type="KEGG" id="bdi:100845036"/>
<evidence type="ECO:0000256" key="10">
    <source>
        <dbReference type="RuleBase" id="RU362057"/>
    </source>
</evidence>
<dbReference type="eggNOG" id="KOG1192">
    <property type="taxonomic scope" value="Eukaryota"/>
</dbReference>
<dbReference type="EnsemblPlants" id="KQK16102">
    <property type="protein sequence ID" value="KQK16102"/>
    <property type="gene ID" value="BRADI_1g26750v3"/>
</dbReference>
<dbReference type="InterPro" id="IPR050481">
    <property type="entry name" value="UDP-glycosyltransf_plant"/>
</dbReference>
<dbReference type="GO" id="GO:0005634">
    <property type="term" value="C:nucleus"/>
    <property type="evidence" value="ECO:0007669"/>
    <property type="project" value="UniProtKB-SubCell"/>
</dbReference>
<dbReference type="GO" id="GO:0016757">
    <property type="term" value="F:glycosyltransferase activity"/>
    <property type="evidence" value="ECO:0000318"/>
    <property type="project" value="GO_Central"/>
</dbReference>
<dbReference type="InterPro" id="IPR035595">
    <property type="entry name" value="UDP_glycos_trans_CS"/>
</dbReference>
<organism evidence="12">
    <name type="scientific">Brachypodium distachyon</name>
    <name type="common">Purple false brome</name>
    <name type="synonym">Trachynia distachya</name>
    <dbReference type="NCBI Taxonomy" id="15368"/>
    <lineage>
        <taxon>Eukaryota</taxon>
        <taxon>Viridiplantae</taxon>
        <taxon>Streptophyta</taxon>
        <taxon>Embryophyta</taxon>
        <taxon>Tracheophyta</taxon>
        <taxon>Spermatophyta</taxon>
        <taxon>Magnoliopsida</taxon>
        <taxon>Liliopsida</taxon>
        <taxon>Poales</taxon>
        <taxon>Poaceae</taxon>
        <taxon>BOP clade</taxon>
        <taxon>Pooideae</taxon>
        <taxon>Stipodae</taxon>
        <taxon>Brachypodieae</taxon>
        <taxon>Brachypodium</taxon>
    </lineage>
</organism>
<dbReference type="FunFam" id="3.40.50.2000:FF:000089">
    <property type="entry name" value="Glycosyltransferase"/>
    <property type="match status" value="1"/>
</dbReference>
<evidence type="ECO:0000256" key="2">
    <source>
        <dbReference type="ARBA" id="ARBA00004240"/>
    </source>
</evidence>
<dbReference type="Proteomes" id="UP000008810">
    <property type="component" value="Chromosome 1"/>
</dbReference>
<evidence type="ECO:0000256" key="5">
    <source>
        <dbReference type="ARBA" id="ARBA00022679"/>
    </source>
</evidence>
<dbReference type="Gene3D" id="3.40.50.2000">
    <property type="entry name" value="Glycogen Phosphorylase B"/>
    <property type="match status" value="2"/>
</dbReference>
<accession>I1GU54</accession>
<dbReference type="GO" id="GO:0005783">
    <property type="term" value="C:endoplasmic reticulum"/>
    <property type="evidence" value="ECO:0007669"/>
    <property type="project" value="UniProtKB-SubCell"/>
</dbReference>
<keyword evidence="5 9" id="KW-0808">Transferase</keyword>
<dbReference type="AlphaFoldDB" id="I1GU54"/>
<dbReference type="FunFam" id="3.40.50.2000:FF:000086">
    <property type="entry name" value="Glycosyltransferase"/>
    <property type="match status" value="1"/>
</dbReference>
<dbReference type="InterPro" id="IPR002213">
    <property type="entry name" value="UDP_glucos_trans"/>
</dbReference>
<comment type="pathway">
    <text evidence="3">Pigment biosynthesis; anthocyanin biosynthesis.</text>
</comment>
<gene>
    <name evidence="12" type="primary">LOC100845036</name>
    <name evidence="11" type="ORF">BRADI_1g26750v3</name>
</gene>
<dbReference type="PROSITE" id="PS00375">
    <property type="entry name" value="UDPGT"/>
    <property type="match status" value="1"/>
</dbReference>
<dbReference type="RefSeq" id="XP_003560175.1">
    <property type="nucleotide sequence ID" value="XM_003560127.4"/>
</dbReference>
<sequence>MAIPTIVLIPFCVTGHLTSMVEAGKRLLSSSSRPLSLTMLVTPMSMDKLTSELADIIRRETESGFEIRFHHLPAVELPQDFHGAEDFISRFVQLHAPGAKAAISGLASPVSAVVMDYFCTTLFDVTRELGLPAYVYFTSAASMLALMLRLPSLDKEVAVGFEELDGPVNVPGMPPVPAASMPKPMMKKDANYAWFVYHGNRFMDAAGIIVNTVAGLEPAILEAIEGGRCVPGERRVPTVYPIGPVMSFKKPTAKEPPHECVRWLEAQPRASVVLLCFGSMGTFAPPQVLEIAEALDRSGHRFLWVLRGPPPGNSPYPTDANLGELLPEGFLERTKEKGLVWPKWAPQQEILAHPAVGGFVTHCGWNSTLESLWHGVPLVPWPLYAEQHLNAFELVSVMGVAVAMAVDTKRDNFVEATELERALRSLMDDGSEEGSKAREKAMEAQALCRSAVEEGGSSYTAWHKLAREVSRD</sequence>
<dbReference type="EMBL" id="CM000880">
    <property type="protein sequence ID" value="KQK16102.1"/>
    <property type="molecule type" value="Genomic_DNA"/>
</dbReference>
<evidence type="ECO:0000313" key="11">
    <source>
        <dbReference type="EMBL" id="KQK16102.1"/>
    </source>
</evidence>
<evidence type="ECO:0000256" key="4">
    <source>
        <dbReference type="ARBA" id="ARBA00009995"/>
    </source>
</evidence>
<dbReference type="CDD" id="cd03784">
    <property type="entry name" value="GT1_Gtf-like"/>
    <property type="match status" value="1"/>
</dbReference>
<reference evidence="12" key="3">
    <citation type="submission" date="2018-08" db="UniProtKB">
        <authorList>
            <consortium name="EnsemblPlants"/>
        </authorList>
    </citation>
    <scope>IDENTIFICATION</scope>
    <source>
        <strain evidence="12">cv. Bd21</strain>
    </source>
</reference>
<dbReference type="Pfam" id="PF00201">
    <property type="entry name" value="UDPGT"/>
    <property type="match status" value="1"/>
</dbReference>
<evidence type="ECO:0000256" key="1">
    <source>
        <dbReference type="ARBA" id="ARBA00004123"/>
    </source>
</evidence>
<dbReference type="EC" id="2.4.1.-" evidence="10"/>
<protein>
    <recommendedName>
        <fullName evidence="10">Glycosyltransferase</fullName>
        <ecNumber evidence="10">2.4.1.-</ecNumber>
    </recommendedName>
</protein>
<evidence type="ECO:0000256" key="9">
    <source>
        <dbReference type="RuleBase" id="RU003718"/>
    </source>
</evidence>
<comment type="catalytic activity">
    <reaction evidence="7">
        <text>malvidin + UDP-alpha-D-galactose = malvidin 3-O-beta-D-galactoside + UDP + H(+)</text>
        <dbReference type="Rhea" id="RHEA:74131"/>
        <dbReference type="ChEBI" id="CHEBI:15378"/>
        <dbReference type="ChEBI" id="CHEBI:58223"/>
        <dbReference type="ChEBI" id="CHEBI:66914"/>
        <dbReference type="ChEBI" id="CHEBI:144781"/>
        <dbReference type="ChEBI" id="CHEBI:193100"/>
    </reaction>
    <physiologicalReaction direction="left-to-right" evidence="7">
        <dbReference type="Rhea" id="RHEA:74132"/>
    </physiologicalReaction>
</comment>
<dbReference type="Gramene" id="KQK16102">
    <property type="protein sequence ID" value="KQK16102"/>
    <property type="gene ID" value="BRADI_1g26750v3"/>
</dbReference>
<evidence type="ECO:0000256" key="3">
    <source>
        <dbReference type="ARBA" id="ARBA00004935"/>
    </source>
</evidence>
<comment type="similarity">
    <text evidence="4 9">Belongs to the UDP-glycosyltransferase family.</text>
</comment>
<dbReference type="PANTHER" id="PTHR48048:SF2">
    <property type="entry name" value="GLYCOSYLTRANSFERASE"/>
    <property type="match status" value="1"/>
</dbReference>
<proteinExistence type="inferred from homology"/>
<evidence type="ECO:0000313" key="13">
    <source>
        <dbReference type="Proteomes" id="UP000008810"/>
    </source>
</evidence>
<reference evidence="11" key="2">
    <citation type="submission" date="2017-06" db="EMBL/GenBank/DDBJ databases">
        <title>WGS assembly of Brachypodium distachyon.</title>
        <authorList>
            <consortium name="The International Brachypodium Initiative"/>
            <person name="Lucas S."/>
            <person name="Harmon-Smith M."/>
            <person name="Lail K."/>
            <person name="Tice H."/>
            <person name="Grimwood J."/>
            <person name="Bruce D."/>
            <person name="Barry K."/>
            <person name="Shu S."/>
            <person name="Lindquist E."/>
            <person name="Wang M."/>
            <person name="Pitluck S."/>
            <person name="Vogel J.P."/>
            <person name="Garvin D.F."/>
            <person name="Mockler T.C."/>
            <person name="Schmutz J."/>
            <person name="Rokhsar D."/>
            <person name="Bevan M.W."/>
        </authorList>
    </citation>
    <scope>NUCLEOTIDE SEQUENCE</scope>
    <source>
        <strain evidence="11">Bd21</strain>
    </source>
</reference>
<keyword evidence="13" id="KW-1185">Reference proteome</keyword>
<evidence type="ECO:0000256" key="6">
    <source>
        <dbReference type="ARBA" id="ARBA00023242"/>
    </source>
</evidence>
<comment type="function">
    <text evidence="8">UDP-glycosyltransferase which uses UDP-galactose and malvidin as substrates to catalyze the biosynthesis of malvidin 3-O-galactoside, an anthocyanin conferring purple pigmentation.</text>
</comment>
<dbReference type="HOGENOM" id="CLU_001724_3_2_1"/>
<evidence type="ECO:0000256" key="7">
    <source>
        <dbReference type="ARBA" id="ARBA00052232"/>
    </source>
</evidence>
<dbReference type="OrthoDB" id="5835829at2759"/>
<evidence type="ECO:0000256" key="8">
    <source>
        <dbReference type="ARBA" id="ARBA00058579"/>
    </source>
</evidence>
<dbReference type="SMR" id="I1GU54"/>
<keyword evidence="9" id="KW-0328">Glycosyltransferase</keyword>
<keyword evidence="6" id="KW-0539">Nucleus</keyword>
<name>I1GU54_BRADI</name>
<dbReference type="GeneID" id="100845036"/>
<dbReference type="OMA" id="DSHGTED"/>
<reference evidence="11 12" key="1">
    <citation type="journal article" date="2010" name="Nature">
        <title>Genome sequencing and analysis of the model grass Brachypodium distachyon.</title>
        <authorList>
            <consortium name="International Brachypodium Initiative"/>
        </authorList>
    </citation>
    <scope>NUCLEOTIDE SEQUENCE [LARGE SCALE GENOMIC DNA]</scope>
    <source>
        <strain evidence="11">Bd21</strain>
        <strain evidence="12">cv. Bd21</strain>
    </source>
</reference>
<dbReference type="PANTHER" id="PTHR48048">
    <property type="entry name" value="GLYCOSYLTRANSFERASE"/>
    <property type="match status" value="1"/>
</dbReference>
<dbReference type="GO" id="GO:0035251">
    <property type="term" value="F:UDP-glucosyltransferase activity"/>
    <property type="evidence" value="ECO:0007669"/>
    <property type="project" value="InterPro"/>
</dbReference>
<evidence type="ECO:0000313" key="12">
    <source>
        <dbReference type="EnsemblPlants" id="KQK16102"/>
    </source>
</evidence>
<dbReference type="SUPFAM" id="SSF53756">
    <property type="entry name" value="UDP-Glycosyltransferase/glycogen phosphorylase"/>
    <property type="match status" value="1"/>
</dbReference>